<feature type="compositionally biased region" description="Low complexity" evidence="1">
    <location>
        <begin position="1"/>
        <end position="13"/>
    </location>
</feature>
<feature type="compositionally biased region" description="Basic and acidic residues" evidence="1">
    <location>
        <begin position="23"/>
        <end position="36"/>
    </location>
</feature>
<proteinExistence type="predicted"/>
<feature type="non-terminal residue" evidence="2">
    <location>
        <position position="1"/>
    </location>
</feature>
<dbReference type="Proteomes" id="UP000626109">
    <property type="component" value="Unassembled WGS sequence"/>
</dbReference>
<accession>A0A813KGK7</accession>
<name>A0A813KGK7_POLGL</name>
<feature type="region of interest" description="Disordered" evidence="1">
    <location>
        <begin position="1"/>
        <end position="59"/>
    </location>
</feature>
<dbReference type="AlphaFoldDB" id="A0A813KGK7"/>
<feature type="compositionally biased region" description="Acidic residues" evidence="1">
    <location>
        <begin position="45"/>
        <end position="54"/>
    </location>
</feature>
<reference evidence="2" key="1">
    <citation type="submission" date="2021-02" db="EMBL/GenBank/DDBJ databases">
        <authorList>
            <person name="Dougan E. K."/>
            <person name="Rhodes N."/>
            <person name="Thang M."/>
            <person name="Chan C."/>
        </authorList>
    </citation>
    <scope>NUCLEOTIDE SEQUENCE</scope>
</reference>
<evidence type="ECO:0000313" key="3">
    <source>
        <dbReference type="Proteomes" id="UP000626109"/>
    </source>
</evidence>
<protein>
    <submittedName>
        <fullName evidence="2">Uncharacterized protein</fullName>
    </submittedName>
</protein>
<dbReference type="EMBL" id="CAJNNW010029205">
    <property type="protein sequence ID" value="CAE8699457.1"/>
    <property type="molecule type" value="Genomic_DNA"/>
</dbReference>
<gene>
    <name evidence="2" type="ORF">PGLA2088_LOCUS31169</name>
</gene>
<comment type="caution">
    <text evidence="2">The sequence shown here is derived from an EMBL/GenBank/DDBJ whole genome shotgun (WGS) entry which is preliminary data.</text>
</comment>
<sequence length="126" mass="13550">MASSGSIGSFAGKSKSKGGKGGGKGEKGGSKGEKGNHKGYKGPPTDDEAEESDGDDAKYKVRHLRQDEDLVIDGETVVDDMLVAQRIAEQDSMIGRQVFEDDPEAPIRKKAPSSDDMEKLLRLLRE</sequence>
<evidence type="ECO:0000313" key="2">
    <source>
        <dbReference type="EMBL" id="CAE8699457.1"/>
    </source>
</evidence>
<organism evidence="2 3">
    <name type="scientific">Polarella glacialis</name>
    <name type="common">Dinoflagellate</name>
    <dbReference type="NCBI Taxonomy" id="89957"/>
    <lineage>
        <taxon>Eukaryota</taxon>
        <taxon>Sar</taxon>
        <taxon>Alveolata</taxon>
        <taxon>Dinophyceae</taxon>
        <taxon>Suessiales</taxon>
        <taxon>Suessiaceae</taxon>
        <taxon>Polarella</taxon>
    </lineage>
</organism>
<evidence type="ECO:0000256" key="1">
    <source>
        <dbReference type="SAM" id="MobiDB-lite"/>
    </source>
</evidence>